<dbReference type="InterPro" id="IPR000014">
    <property type="entry name" value="PAS"/>
</dbReference>
<accession>A0A0P8X3X9</accession>
<dbReference type="InterPro" id="IPR050351">
    <property type="entry name" value="BphY/WalK/GraS-like"/>
</dbReference>
<keyword evidence="5" id="KW-0808">Transferase</keyword>
<dbReference type="InterPro" id="IPR036097">
    <property type="entry name" value="HisK_dim/P_sf"/>
</dbReference>
<keyword evidence="9" id="KW-0067">ATP-binding</keyword>
<feature type="domain" description="Histidine kinase" evidence="13">
    <location>
        <begin position="177"/>
        <end position="362"/>
    </location>
</feature>
<dbReference type="Pfam" id="PF02518">
    <property type="entry name" value="HATPase_c"/>
    <property type="match status" value="1"/>
</dbReference>
<dbReference type="SUPFAM" id="SSF47384">
    <property type="entry name" value="Homodimeric domain of signal transducing histidine kinase"/>
    <property type="match status" value="1"/>
</dbReference>
<dbReference type="CDD" id="cd00082">
    <property type="entry name" value="HisKA"/>
    <property type="match status" value="1"/>
</dbReference>
<dbReference type="Gene3D" id="3.30.450.20">
    <property type="entry name" value="PAS domain"/>
    <property type="match status" value="1"/>
</dbReference>
<dbReference type="InterPro" id="IPR003661">
    <property type="entry name" value="HisK_dim/P_dom"/>
</dbReference>
<keyword evidence="11" id="KW-0902">Two-component regulatory system</keyword>
<sequence>MPADDDSLPGSDVLFDEADCGLLLTAENGEIAQVNLTFCRWLGYRREELLGRHIQDLMSLEGRTFHKMYWAPLMQIQGVVADVKFDLAHYNGHSIPMMLSAISCEHSAGIFHEMTLFKAADSQRYERELLNARMLAERHLAKHLKDQRVLDMTQDKLRITYAAAEDRALFAEQLIGIVSHDLRNPLSAIKMATELLGRREMDAKQVQILGHITHSAERAQRLVADCLDELSLAFPGHTLTHLRYGQGDFSADSDRLYQLIGNLVANAVAYGAADSEVTVSTRVDDQAVIITVHNFGTPIPEVLLGDLFEPMIRGSHDNAELRSVGLGLFIVREIVKAHYGEVVVTSTLTTGTTFTATFPRTLN</sequence>
<dbReference type="EMBL" id="LJXB01000065">
    <property type="protein sequence ID" value="KPU60702.1"/>
    <property type="molecule type" value="Genomic_DNA"/>
</dbReference>
<dbReference type="Pfam" id="PF00512">
    <property type="entry name" value="HisKA"/>
    <property type="match status" value="1"/>
</dbReference>
<evidence type="ECO:0000256" key="2">
    <source>
        <dbReference type="ARBA" id="ARBA00004141"/>
    </source>
</evidence>
<dbReference type="SUPFAM" id="SSF55874">
    <property type="entry name" value="ATPase domain of HSP90 chaperone/DNA topoisomerase II/histidine kinase"/>
    <property type="match status" value="1"/>
</dbReference>
<comment type="subcellular location">
    <subcellularLocation>
        <location evidence="2">Membrane</location>
        <topology evidence="2">Multi-pass membrane protein</topology>
    </subcellularLocation>
</comment>
<dbReference type="AlphaFoldDB" id="A0A0P8X3X9"/>
<evidence type="ECO:0000256" key="11">
    <source>
        <dbReference type="ARBA" id="ARBA00023012"/>
    </source>
</evidence>
<dbReference type="InterPro" id="IPR005467">
    <property type="entry name" value="His_kinase_dom"/>
</dbReference>
<evidence type="ECO:0000259" key="13">
    <source>
        <dbReference type="PROSITE" id="PS50109"/>
    </source>
</evidence>
<keyword evidence="7" id="KW-0547">Nucleotide-binding</keyword>
<evidence type="ECO:0000256" key="5">
    <source>
        <dbReference type="ARBA" id="ARBA00022679"/>
    </source>
</evidence>
<dbReference type="Gene3D" id="3.30.565.10">
    <property type="entry name" value="Histidine kinase-like ATPase, C-terminal domain"/>
    <property type="match status" value="1"/>
</dbReference>
<organism evidence="15 16">
    <name type="scientific">Pseudomonas fluorescens</name>
    <dbReference type="NCBI Taxonomy" id="294"/>
    <lineage>
        <taxon>Bacteria</taxon>
        <taxon>Pseudomonadati</taxon>
        <taxon>Pseudomonadota</taxon>
        <taxon>Gammaproteobacteria</taxon>
        <taxon>Pseudomonadales</taxon>
        <taxon>Pseudomonadaceae</taxon>
        <taxon>Pseudomonas</taxon>
    </lineage>
</organism>
<dbReference type="InterPro" id="IPR003594">
    <property type="entry name" value="HATPase_dom"/>
</dbReference>
<keyword evidence="6" id="KW-0812">Transmembrane</keyword>
<evidence type="ECO:0000313" key="16">
    <source>
        <dbReference type="Proteomes" id="UP000050349"/>
    </source>
</evidence>
<dbReference type="GO" id="GO:0005524">
    <property type="term" value="F:ATP binding"/>
    <property type="evidence" value="ECO:0007669"/>
    <property type="project" value="UniProtKB-KW"/>
</dbReference>
<dbReference type="GO" id="GO:0007234">
    <property type="term" value="P:osmosensory signaling via phosphorelay pathway"/>
    <property type="evidence" value="ECO:0007669"/>
    <property type="project" value="TreeGrafter"/>
</dbReference>
<dbReference type="PRINTS" id="PR00344">
    <property type="entry name" value="BCTRLSENSOR"/>
</dbReference>
<evidence type="ECO:0000256" key="6">
    <source>
        <dbReference type="ARBA" id="ARBA00022692"/>
    </source>
</evidence>
<dbReference type="SMART" id="SM00091">
    <property type="entry name" value="PAS"/>
    <property type="match status" value="1"/>
</dbReference>
<dbReference type="InterPro" id="IPR036890">
    <property type="entry name" value="HATPase_C_sf"/>
</dbReference>
<evidence type="ECO:0000256" key="10">
    <source>
        <dbReference type="ARBA" id="ARBA00022989"/>
    </source>
</evidence>
<evidence type="ECO:0000256" key="1">
    <source>
        <dbReference type="ARBA" id="ARBA00000085"/>
    </source>
</evidence>
<keyword evidence="8" id="KW-0418">Kinase</keyword>
<evidence type="ECO:0000256" key="12">
    <source>
        <dbReference type="ARBA" id="ARBA00023136"/>
    </source>
</evidence>
<dbReference type="PANTHER" id="PTHR42878">
    <property type="entry name" value="TWO-COMPONENT HISTIDINE KINASE"/>
    <property type="match status" value="1"/>
</dbReference>
<keyword evidence="4" id="KW-0597">Phosphoprotein</keyword>
<dbReference type="EC" id="2.7.13.3" evidence="3"/>
<evidence type="ECO:0000256" key="8">
    <source>
        <dbReference type="ARBA" id="ARBA00022777"/>
    </source>
</evidence>
<gene>
    <name evidence="15" type="ORF">AN403_4686</name>
</gene>
<evidence type="ECO:0000256" key="7">
    <source>
        <dbReference type="ARBA" id="ARBA00022741"/>
    </source>
</evidence>
<evidence type="ECO:0000256" key="4">
    <source>
        <dbReference type="ARBA" id="ARBA00022553"/>
    </source>
</evidence>
<proteinExistence type="predicted"/>
<dbReference type="PROSITE" id="PS50109">
    <property type="entry name" value="HIS_KIN"/>
    <property type="match status" value="1"/>
</dbReference>
<feature type="domain" description="PAS" evidence="14">
    <location>
        <begin position="14"/>
        <end position="58"/>
    </location>
</feature>
<dbReference type="GO" id="GO:0000155">
    <property type="term" value="F:phosphorelay sensor kinase activity"/>
    <property type="evidence" value="ECO:0007669"/>
    <property type="project" value="InterPro"/>
</dbReference>
<dbReference type="SUPFAM" id="SSF55785">
    <property type="entry name" value="PYP-like sensor domain (PAS domain)"/>
    <property type="match status" value="1"/>
</dbReference>
<dbReference type="Pfam" id="PF13426">
    <property type="entry name" value="PAS_9"/>
    <property type="match status" value="1"/>
</dbReference>
<dbReference type="SMART" id="SM00388">
    <property type="entry name" value="HisKA"/>
    <property type="match status" value="1"/>
</dbReference>
<dbReference type="GO" id="GO:0000156">
    <property type="term" value="F:phosphorelay response regulator activity"/>
    <property type="evidence" value="ECO:0007669"/>
    <property type="project" value="TreeGrafter"/>
</dbReference>
<dbReference type="PATRIC" id="fig|294.162.peg.1524"/>
<evidence type="ECO:0000256" key="9">
    <source>
        <dbReference type="ARBA" id="ARBA00022840"/>
    </source>
</evidence>
<dbReference type="RefSeq" id="WP_057396819.1">
    <property type="nucleotide sequence ID" value="NZ_LJXB01000065.1"/>
</dbReference>
<dbReference type="GO" id="GO:0016020">
    <property type="term" value="C:membrane"/>
    <property type="evidence" value="ECO:0007669"/>
    <property type="project" value="UniProtKB-SubCell"/>
</dbReference>
<dbReference type="NCBIfam" id="TIGR00229">
    <property type="entry name" value="sensory_box"/>
    <property type="match status" value="1"/>
</dbReference>
<comment type="caution">
    <text evidence="15">The sequence shown here is derived from an EMBL/GenBank/DDBJ whole genome shotgun (WGS) entry which is preliminary data.</text>
</comment>
<dbReference type="SMART" id="SM00387">
    <property type="entry name" value="HATPase_c"/>
    <property type="match status" value="1"/>
</dbReference>
<dbReference type="PANTHER" id="PTHR42878:SF7">
    <property type="entry name" value="SENSOR HISTIDINE KINASE GLRK"/>
    <property type="match status" value="1"/>
</dbReference>
<keyword evidence="12" id="KW-0472">Membrane</keyword>
<dbReference type="Proteomes" id="UP000050349">
    <property type="component" value="Unassembled WGS sequence"/>
</dbReference>
<dbReference type="CDD" id="cd00130">
    <property type="entry name" value="PAS"/>
    <property type="match status" value="1"/>
</dbReference>
<reference evidence="15 16" key="1">
    <citation type="submission" date="2015-09" db="EMBL/GenBank/DDBJ databases">
        <authorList>
            <person name="Jackson K.R."/>
            <person name="Lunt B.L."/>
            <person name="Fisher J.N.B."/>
            <person name="Gardner A.V."/>
            <person name="Bailey M.E."/>
            <person name="Deus L.M."/>
            <person name="Earl A.S."/>
            <person name="Gibby P.D."/>
            <person name="Hartmann K.A."/>
            <person name="Liu J.E."/>
            <person name="Manci A.M."/>
            <person name="Nielsen D.A."/>
            <person name="Solomon M.B."/>
            <person name="Breakwell D.P."/>
            <person name="Burnett S.H."/>
            <person name="Grose J.H."/>
        </authorList>
    </citation>
    <scope>NUCLEOTIDE SEQUENCE [LARGE SCALE GENOMIC DNA]</scope>
    <source>
        <strain evidence="15 16">S613</strain>
    </source>
</reference>
<name>A0A0P8X3X9_PSEFL</name>
<evidence type="ECO:0000256" key="3">
    <source>
        <dbReference type="ARBA" id="ARBA00012438"/>
    </source>
</evidence>
<comment type="catalytic activity">
    <reaction evidence="1">
        <text>ATP + protein L-histidine = ADP + protein N-phospho-L-histidine.</text>
        <dbReference type="EC" id="2.7.13.3"/>
    </reaction>
</comment>
<dbReference type="GO" id="GO:0030295">
    <property type="term" value="F:protein kinase activator activity"/>
    <property type="evidence" value="ECO:0007669"/>
    <property type="project" value="TreeGrafter"/>
</dbReference>
<dbReference type="InterPro" id="IPR035965">
    <property type="entry name" value="PAS-like_dom_sf"/>
</dbReference>
<evidence type="ECO:0000259" key="14">
    <source>
        <dbReference type="PROSITE" id="PS50112"/>
    </source>
</evidence>
<evidence type="ECO:0000313" key="15">
    <source>
        <dbReference type="EMBL" id="KPU60702.1"/>
    </source>
</evidence>
<dbReference type="Gene3D" id="1.10.287.130">
    <property type="match status" value="1"/>
</dbReference>
<keyword evidence="10" id="KW-1133">Transmembrane helix</keyword>
<dbReference type="PROSITE" id="PS50112">
    <property type="entry name" value="PAS"/>
    <property type="match status" value="1"/>
</dbReference>
<dbReference type="InterPro" id="IPR004358">
    <property type="entry name" value="Sig_transdc_His_kin-like_C"/>
</dbReference>
<dbReference type="OrthoDB" id="8807260at2"/>
<protein>
    <recommendedName>
        <fullName evidence="3">histidine kinase</fullName>
        <ecNumber evidence="3">2.7.13.3</ecNumber>
    </recommendedName>
</protein>